<dbReference type="Pfam" id="PF11716">
    <property type="entry name" value="MDMPI_N"/>
    <property type="match status" value="1"/>
</dbReference>
<dbReference type="InterPro" id="IPR024344">
    <property type="entry name" value="MDMPI_metal-binding"/>
</dbReference>
<evidence type="ECO:0000313" key="2">
    <source>
        <dbReference type="EMBL" id="USQ81341.1"/>
    </source>
</evidence>
<dbReference type="Proteomes" id="UP001056455">
    <property type="component" value="Chromosome"/>
</dbReference>
<proteinExistence type="predicted"/>
<dbReference type="Gene3D" id="1.20.120.450">
    <property type="entry name" value="dinb family like domain"/>
    <property type="match status" value="1"/>
</dbReference>
<dbReference type="InterPro" id="IPR017517">
    <property type="entry name" value="Maleyloyr_isom"/>
</dbReference>
<dbReference type="InterPro" id="IPR034660">
    <property type="entry name" value="DinB/YfiT-like"/>
</dbReference>
<keyword evidence="3" id="KW-1185">Reference proteome</keyword>
<dbReference type="EMBL" id="CP099489">
    <property type="protein sequence ID" value="USQ81341.1"/>
    <property type="molecule type" value="Genomic_DNA"/>
</dbReference>
<reference evidence="2" key="1">
    <citation type="submission" date="2022-06" db="EMBL/GenBank/DDBJ databases">
        <title>Ornithinimicrobium HY1793.</title>
        <authorList>
            <person name="Huang Y."/>
        </authorList>
    </citation>
    <scope>NUCLEOTIDE SEQUENCE</scope>
    <source>
        <strain evidence="2">HY1793</strain>
    </source>
</reference>
<dbReference type="InterPro" id="IPR017520">
    <property type="entry name" value="CHP03086"/>
</dbReference>
<dbReference type="NCBIfam" id="TIGR03083">
    <property type="entry name" value="maleylpyruvate isomerase family mycothiol-dependent enzyme"/>
    <property type="match status" value="1"/>
</dbReference>
<accession>A0ABY4YX37</accession>
<dbReference type="NCBIfam" id="TIGR03086">
    <property type="entry name" value="TIGR03086 family metal-binding protein"/>
    <property type="match status" value="1"/>
</dbReference>
<dbReference type="RefSeq" id="WP_252594758.1">
    <property type="nucleotide sequence ID" value="NZ_CP099489.1"/>
</dbReference>
<evidence type="ECO:0000313" key="3">
    <source>
        <dbReference type="Proteomes" id="UP001056455"/>
    </source>
</evidence>
<sequence length="186" mass="20616">MTDTNTLTTDNTTTYHERAAAIADLLSTTTAWEDPTPCEGWTVRDLVEHLIVTQRDFLVERELEVPTVSLADPQRAWAEHTEAVLALLEDPSVGPREYDGHFGRTTIGATMASFYGWDLLVHRWDLARSLGTDEQFTQEELDQIEAALAGFGDALYGPGICAAPVEVAESESRQVRLLARLGRDAR</sequence>
<name>A0ABY4YX37_9MICO</name>
<evidence type="ECO:0000259" key="1">
    <source>
        <dbReference type="Pfam" id="PF11716"/>
    </source>
</evidence>
<dbReference type="SUPFAM" id="SSF109854">
    <property type="entry name" value="DinB/YfiT-like putative metalloenzymes"/>
    <property type="match status" value="1"/>
</dbReference>
<protein>
    <submittedName>
        <fullName evidence="2">TIGR03086 family metal-binding protein</fullName>
    </submittedName>
</protein>
<gene>
    <name evidence="2" type="ORF">NF556_06755</name>
</gene>
<organism evidence="2 3">
    <name type="scientific">Ornithinimicrobium faecis</name>
    <dbReference type="NCBI Taxonomy" id="2934158"/>
    <lineage>
        <taxon>Bacteria</taxon>
        <taxon>Bacillati</taxon>
        <taxon>Actinomycetota</taxon>
        <taxon>Actinomycetes</taxon>
        <taxon>Micrococcales</taxon>
        <taxon>Ornithinimicrobiaceae</taxon>
        <taxon>Ornithinimicrobium</taxon>
    </lineage>
</organism>
<feature type="domain" description="Mycothiol-dependent maleylpyruvate isomerase metal-binding" evidence="1">
    <location>
        <begin position="17"/>
        <end position="126"/>
    </location>
</feature>